<keyword evidence="3" id="KW-1185">Reference proteome</keyword>
<dbReference type="Gene3D" id="3.10.180.10">
    <property type="entry name" value="2,3-Dihydroxybiphenyl 1,2-Dioxygenase, domain 1"/>
    <property type="match status" value="1"/>
</dbReference>
<dbReference type="PANTHER" id="PTHR33990:SF2">
    <property type="entry name" value="PHNB-LIKE DOMAIN-CONTAINING PROTEIN"/>
    <property type="match status" value="1"/>
</dbReference>
<evidence type="ECO:0000259" key="1">
    <source>
        <dbReference type="Pfam" id="PF06983"/>
    </source>
</evidence>
<dbReference type="PIRSF" id="PIRSF021700">
    <property type="entry name" value="3_dmu_93_MTrfase"/>
    <property type="match status" value="1"/>
</dbReference>
<dbReference type="InterPro" id="IPR009725">
    <property type="entry name" value="3_dmu_93_MTrfase"/>
</dbReference>
<dbReference type="PANTHER" id="PTHR33990">
    <property type="entry name" value="PROTEIN YJDN-RELATED"/>
    <property type="match status" value="1"/>
</dbReference>
<dbReference type="InterPro" id="IPR028973">
    <property type="entry name" value="PhnB-like"/>
</dbReference>
<dbReference type="Pfam" id="PF06983">
    <property type="entry name" value="3-dmu-9_3-mt"/>
    <property type="match status" value="1"/>
</dbReference>
<dbReference type="KEGG" id="hbs:IPV69_09025"/>
<protein>
    <submittedName>
        <fullName evidence="2">VOC family protein</fullName>
    </submittedName>
</protein>
<evidence type="ECO:0000313" key="3">
    <source>
        <dbReference type="Proteomes" id="UP000593765"/>
    </source>
</evidence>
<reference evidence="2 3" key="1">
    <citation type="submission" date="2020-10" db="EMBL/GenBank/DDBJ databases">
        <title>Wide distribution of Phycisphaera-like planctomycetes from WD2101 soil group in peatlands and genome analysis of the first cultivated representative.</title>
        <authorList>
            <person name="Dedysh S.N."/>
            <person name="Beletsky A.V."/>
            <person name="Ivanova A."/>
            <person name="Kulichevskaya I.S."/>
            <person name="Suzina N.E."/>
            <person name="Philippov D.A."/>
            <person name="Rakitin A.L."/>
            <person name="Mardanov A.V."/>
            <person name="Ravin N.V."/>
        </authorList>
    </citation>
    <scope>NUCLEOTIDE SEQUENCE [LARGE SCALE GENOMIC DNA]</scope>
    <source>
        <strain evidence="2 3">M1803</strain>
    </source>
</reference>
<evidence type="ECO:0000313" key="2">
    <source>
        <dbReference type="EMBL" id="QOV91478.1"/>
    </source>
</evidence>
<name>A0A7M2X160_9BACT</name>
<dbReference type="AlphaFoldDB" id="A0A7M2X160"/>
<proteinExistence type="predicted"/>
<feature type="domain" description="PhnB-like" evidence="1">
    <location>
        <begin position="6"/>
        <end position="121"/>
    </location>
</feature>
<dbReference type="SUPFAM" id="SSF54593">
    <property type="entry name" value="Glyoxalase/Bleomycin resistance protein/Dihydroxybiphenyl dioxygenase"/>
    <property type="match status" value="1"/>
</dbReference>
<dbReference type="CDD" id="cd06588">
    <property type="entry name" value="PhnB_like"/>
    <property type="match status" value="1"/>
</dbReference>
<sequence length="161" mass="17433">MGTPAKNTICLWYNRDAEEAARFYASVFPDSSVSAVHRAPSDFPSGKKGDVLTVQFTVMGIPCLGLNGGPAFKQTEAFSFQVATADQAETDRYWNAIVNNGGQESECGWCKDKWGLSWQITPVALTKAFTSPDPAVAQRAFQAMMTMKKIDVAAIEAAVRG</sequence>
<dbReference type="Proteomes" id="UP000593765">
    <property type="component" value="Chromosome"/>
</dbReference>
<dbReference type="EMBL" id="CP063458">
    <property type="protein sequence ID" value="QOV91478.1"/>
    <property type="molecule type" value="Genomic_DNA"/>
</dbReference>
<accession>A0A7M2X160</accession>
<gene>
    <name evidence="2" type="ORF">IPV69_09025</name>
</gene>
<dbReference type="RefSeq" id="WP_206294774.1">
    <property type="nucleotide sequence ID" value="NZ_CP063458.1"/>
</dbReference>
<dbReference type="InterPro" id="IPR029068">
    <property type="entry name" value="Glyas_Bleomycin-R_OHBP_Dase"/>
</dbReference>
<organism evidence="2 3">
    <name type="scientific">Humisphaera borealis</name>
    <dbReference type="NCBI Taxonomy" id="2807512"/>
    <lineage>
        <taxon>Bacteria</taxon>
        <taxon>Pseudomonadati</taxon>
        <taxon>Planctomycetota</taxon>
        <taxon>Phycisphaerae</taxon>
        <taxon>Tepidisphaerales</taxon>
        <taxon>Tepidisphaeraceae</taxon>
        <taxon>Humisphaera</taxon>
    </lineage>
</organism>